<sequence>MREKGLTDRSLMLLPWQSNKLRGHMGYMALGNKIQLPTAWFRGSRTVIRKERGRTQATPYGKHSVTFIINASTEANESENEGSSSSNNLHNTAPFLRDAAIKEWSPEPRWTQSHRPTNEPQYRPRGPGSTSDWEDLSKWPVTNQRDTQISVVGAPEANYRNCECVTVGSTVPNL</sequence>
<dbReference type="AlphaFoldDB" id="A0A4P9Z0E0"/>
<protein>
    <submittedName>
        <fullName evidence="2">Uncharacterized protein</fullName>
    </submittedName>
</protein>
<evidence type="ECO:0000313" key="2">
    <source>
        <dbReference type="EMBL" id="RKP25748.1"/>
    </source>
</evidence>
<feature type="compositionally biased region" description="Polar residues" evidence="1">
    <location>
        <begin position="110"/>
        <end position="120"/>
    </location>
</feature>
<proteinExistence type="predicted"/>
<evidence type="ECO:0000256" key="1">
    <source>
        <dbReference type="SAM" id="MobiDB-lite"/>
    </source>
</evidence>
<organism evidence="2 3">
    <name type="scientific">Syncephalis pseudoplumigaleata</name>
    <dbReference type="NCBI Taxonomy" id="1712513"/>
    <lineage>
        <taxon>Eukaryota</taxon>
        <taxon>Fungi</taxon>
        <taxon>Fungi incertae sedis</taxon>
        <taxon>Zoopagomycota</taxon>
        <taxon>Zoopagomycotina</taxon>
        <taxon>Zoopagomycetes</taxon>
        <taxon>Zoopagales</taxon>
        <taxon>Piptocephalidaceae</taxon>
        <taxon>Syncephalis</taxon>
    </lineage>
</organism>
<dbReference type="Proteomes" id="UP000278143">
    <property type="component" value="Unassembled WGS sequence"/>
</dbReference>
<feature type="compositionally biased region" description="Low complexity" evidence="1">
    <location>
        <begin position="74"/>
        <end position="88"/>
    </location>
</feature>
<accession>A0A4P9Z0E0</accession>
<gene>
    <name evidence="2" type="ORF">SYNPS1DRAFT_28530</name>
</gene>
<feature type="region of interest" description="Disordered" evidence="1">
    <location>
        <begin position="74"/>
        <end position="141"/>
    </location>
</feature>
<dbReference type="EMBL" id="KZ989632">
    <property type="protein sequence ID" value="RKP25748.1"/>
    <property type="molecule type" value="Genomic_DNA"/>
</dbReference>
<name>A0A4P9Z0E0_9FUNG</name>
<keyword evidence="3" id="KW-1185">Reference proteome</keyword>
<evidence type="ECO:0000313" key="3">
    <source>
        <dbReference type="Proteomes" id="UP000278143"/>
    </source>
</evidence>
<reference evidence="3" key="1">
    <citation type="journal article" date="2018" name="Nat. Microbiol.">
        <title>Leveraging single-cell genomics to expand the fungal tree of life.</title>
        <authorList>
            <person name="Ahrendt S.R."/>
            <person name="Quandt C.A."/>
            <person name="Ciobanu D."/>
            <person name="Clum A."/>
            <person name="Salamov A."/>
            <person name="Andreopoulos B."/>
            <person name="Cheng J.F."/>
            <person name="Woyke T."/>
            <person name="Pelin A."/>
            <person name="Henrissat B."/>
            <person name="Reynolds N.K."/>
            <person name="Benny G.L."/>
            <person name="Smith M.E."/>
            <person name="James T.Y."/>
            <person name="Grigoriev I.V."/>
        </authorList>
    </citation>
    <scope>NUCLEOTIDE SEQUENCE [LARGE SCALE GENOMIC DNA]</scope>
    <source>
        <strain evidence="3">Benny S71-1</strain>
    </source>
</reference>